<dbReference type="Pfam" id="PF05434">
    <property type="entry name" value="Tmemb_9"/>
    <property type="match status" value="1"/>
</dbReference>
<dbReference type="PANTHER" id="PTHR15537">
    <property type="entry name" value="F-BOX ONLY PROTEIN 7"/>
    <property type="match status" value="1"/>
</dbReference>
<evidence type="ECO:0000256" key="3">
    <source>
        <dbReference type="ARBA" id="ARBA00022692"/>
    </source>
</evidence>
<evidence type="ECO:0000256" key="1">
    <source>
        <dbReference type="ARBA" id="ARBA00004370"/>
    </source>
</evidence>
<sequence length="697" mass="74916">FPAAPTAAAPTAAAAVKDSAAATQPQKRRVWVAQVRPGEKCGCEATVTASAASASAASAAAQLAEYCRRCKCQAESRNSAVQKVVIISLLLTIGCLCLYMLLLFLLWSSRGARDQTGRTCRAWLSDIYQLICCRHPDGVVGAEDEQAFPREDADTGHSDEGASVGDWSGVRIRTASDAVVTRARAKQAEWSKSVAAQRDRLRCKLQGGPTSPPGGGAQTVELSDNATLSSLISAVAAEYGVAADSIQLSQNGRDPLSAPADSTPDSTSVRSLGLVPGDLIYVRSSSGTTVSGAQPSPSNSAKSTAPTSSKSTPTDSAAAVPILVGEVPNRSVQLCPSLHLMQRLYTNTTNSGATTISSQLLRFTLAAHCLMVETGFLSIDPATGQTHQDLLSSGFEPAGPESAAAANRVLTRYLLPAEFTNHESSTTAEPVSYSIQYIYHLTRQSEFGSAAPRILLKVVRTGQLVLCHCAVWQSAVVSPDSGSEERPTETLCCHSWHCSLDRFVPSRSSSGTGYENLKQLSALFKDAIAERAKSAIHEACGLPLRGLTGLPTELVLRIMRYCHGPRAVCSLGEACRRLQLLHSDNYVWRPMLVRDYGTGSERVAQYLQAERQGLEVNYYEAYRVFHEERVKRRRMLARLSSRELAPLAPPAPWLDLPGVLPPLIGLNPFQAPLMLQPEIPELPFIPRQHFPPPADED</sequence>
<dbReference type="PROSITE" id="PS50181">
    <property type="entry name" value="FBOX"/>
    <property type="match status" value="1"/>
</dbReference>
<reference evidence="10" key="1">
    <citation type="submission" date="2016-11" db="UniProtKB">
        <authorList>
            <consortium name="WormBaseParasite"/>
        </authorList>
    </citation>
    <scope>IDENTIFICATION</scope>
</reference>
<dbReference type="GO" id="GO:1903599">
    <property type="term" value="P:positive regulation of autophagy of mitochondrion"/>
    <property type="evidence" value="ECO:0007669"/>
    <property type="project" value="TreeGrafter"/>
</dbReference>
<accession>A0A1I8HVL7</accession>
<comment type="similarity">
    <text evidence="2">Belongs to the TMEM9 family.</text>
</comment>
<feature type="domain" description="F-box" evidence="8">
    <location>
        <begin position="544"/>
        <end position="591"/>
    </location>
</feature>
<feature type="transmembrane region" description="Helical" evidence="7">
    <location>
        <begin position="84"/>
        <end position="107"/>
    </location>
</feature>
<dbReference type="Pfam" id="PF12937">
    <property type="entry name" value="F-box-like"/>
    <property type="match status" value="1"/>
</dbReference>
<comment type="subcellular location">
    <subcellularLocation>
        <location evidence="1">Membrane</location>
    </subcellularLocation>
</comment>
<dbReference type="InterPro" id="IPR001810">
    <property type="entry name" value="F-box_dom"/>
</dbReference>
<keyword evidence="3 7" id="KW-0812">Transmembrane</keyword>
<feature type="region of interest" description="Disordered" evidence="6">
    <location>
        <begin position="252"/>
        <end position="271"/>
    </location>
</feature>
<dbReference type="PANTHER" id="PTHR15537:SF2">
    <property type="entry name" value="F-BOX ONLY PROTEIN 7"/>
    <property type="match status" value="1"/>
</dbReference>
<proteinExistence type="inferred from homology"/>
<evidence type="ECO:0000256" key="6">
    <source>
        <dbReference type="SAM" id="MobiDB-lite"/>
    </source>
</evidence>
<evidence type="ECO:0000313" key="9">
    <source>
        <dbReference type="Proteomes" id="UP000095280"/>
    </source>
</evidence>
<dbReference type="InterPro" id="IPR047118">
    <property type="entry name" value="Fbxo7"/>
</dbReference>
<organism evidence="9 10">
    <name type="scientific">Macrostomum lignano</name>
    <dbReference type="NCBI Taxonomy" id="282301"/>
    <lineage>
        <taxon>Eukaryota</taxon>
        <taxon>Metazoa</taxon>
        <taxon>Spiralia</taxon>
        <taxon>Lophotrochozoa</taxon>
        <taxon>Platyhelminthes</taxon>
        <taxon>Rhabditophora</taxon>
        <taxon>Macrostomorpha</taxon>
        <taxon>Macrostomida</taxon>
        <taxon>Macrostomidae</taxon>
        <taxon>Macrostomum</taxon>
    </lineage>
</organism>
<keyword evidence="4 7" id="KW-1133">Transmembrane helix</keyword>
<evidence type="ECO:0000256" key="5">
    <source>
        <dbReference type="ARBA" id="ARBA00023136"/>
    </source>
</evidence>
<keyword evidence="9" id="KW-1185">Reference proteome</keyword>
<feature type="region of interest" description="Disordered" evidence="6">
    <location>
        <begin position="286"/>
        <end position="315"/>
    </location>
</feature>
<dbReference type="Gene3D" id="3.40.1000.30">
    <property type="match status" value="1"/>
</dbReference>
<dbReference type="InterPro" id="IPR036047">
    <property type="entry name" value="F-box-like_dom_sf"/>
</dbReference>
<evidence type="ECO:0000256" key="4">
    <source>
        <dbReference type="ARBA" id="ARBA00022989"/>
    </source>
</evidence>
<dbReference type="InterPro" id="IPR008853">
    <property type="entry name" value="TMEM9/TMEM9B"/>
</dbReference>
<name>A0A1I8HVL7_9PLAT</name>
<dbReference type="GO" id="GO:0005765">
    <property type="term" value="C:lysosomal membrane"/>
    <property type="evidence" value="ECO:0007669"/>
    <property type="project" value="InterPro"/>
</dbReference>
<keyword evidence="5 7" id="KW-0472">Membrane</keyword>
<dbReference type="Gene3D" id="1.20.1280.50">
    <property type="match status" value="1"/>
</dbReference>
<dbReference type="Proteomes" id="UP000095280">
    <property type="component" value="Unplaced"/>
</dbReference>
<evidence type="ECO:0000256" key="2">
    <source>
        <dbReference type="ARBA" id="ARBA00007264"/>
    </source>
</evidence>
<evidence type="ECO:0000256" key="7">
    <source>
        <dbReference type="SAM" id="Phobius"/>
    </source>
</evidence>
<dbReference type="GO" id="GO:0019901">
    <property type="term" value="F:protein kinase binding"/>
    <property type="evidence" value="ECO:0007669"/>
    <property type="project" value="InterPro"/>
</dbReference>
<dbReference type="AlphaFoldDB" id="A0A1I8HVL7"/>
<feature type="compositionally biased region" description="Low complexity" evidence="6">
    <location>
        <begin position="295"/>
        <end position="315"/>
    </location>
</feature>
<dbReference type="SUPFAM" id="SSF81383">
    <property type="entry name" value="F-box domain"/>
    <property type="match status" value="1"/>
</dbReference>
<evidence type="ECO:0000313" key="10">
    <source>
        <dbReference type="WBParaSite" id="maker-uti_cns_0008194-snap-gene-0.3-mRNA-1"/>
    </source>
</evidence>
<dbReference type="WBParaSite" id="maker-uti_cns_0008194-snap-gene-0.3-mRNA-1">
    <property type="protein sequence ID" value="maker-uti_cns_0008194-snap-gene-0.3-mRNA-1"/>
    <property type="gene ID" value="maker-uti_cns_0008194-snap-gene-0.3"/>
</dbReference>
<evidence type="ECO:0000259" key="8">
    <source>
        <dbReference type="PROSITE" id="PS50181"/>
    </source>
</evidence>
<protein>
    <submittedName>
        <fullName evidence="10">F-box domain-containing protein</fullName>
    </submittedName>
</protein>